<keyword evidence="3" id="KW-0648">Protein biosynthesis</keyword>
<feature type="compositionally biased region" description="Polar residues" evidence="1">
    <location>
        <begin position="259"/>
        <end position="277"/>
    </location>
</feature>
<dbReference type="GO" id="GO:0003746">
    <property type="term" value="F:translation elongation factor activity"/>
    <property type="evidence" value="ECO:0007669"/>
    <property type="project" value="UniProtKB-KW"/>
</dbReference>
<gene>
    <name evidence="3" type="ORF">Adt_30273</name>
</gene>
<dbReference type="SUPFAM" id="SSF46934">
    <property type="entry name" value="UBA-like"/>
    <property type="match status" value="1"/>
</dbReference>
<dbReference type="Pfam" id="PF22562">
    <property type="entry name" value="UBA_7"/>
    <property type="match status" value="1"/>
</dbReference>
<feature type="region of interest" description="Disordered" evidence="1">
    <location>
        <begin position="329"/>
        <end position="355"/>
    </location>
</feature>
<comment type="caution">
    <text evidence="3">The sequence shown here is derived from an EMBL/GenBank/DDBJ whole genome shotgun (WGS) entry which is preliminary data.</text>
</comment>
<evidence type="ECO:0000256" key="1">
    <source>
        <dbReference type="SAM" id="MobiDB-lite"/>
    </source>
</evidence>
<sequence length="619" mass="66621">MSPASRSNSKDKRAGKEPPKGSSKPSGNVNANSGISASGYNPVLGTFHTIEAAPASSAGLLHVNGRFRNIDETDDNSGNSLATSTEYDSVSNNGSWSGESEDHKEKTLHPPLHQESVPGADNDKREKIRQKNERKHQRQKEKRAQELHDRCSGYLMSRKLEILAQQLVAMGFSQERATIALMLNEGRVEESVAWLFEGGEEEKHTEHNFEDGGNLKIDISEELACIADMEIRSPPSASPKPEEIGDTPTVFNGKLPMAVSQSATGPQPKPTSSTTLQHRQDEKDFNYTKIPTTIGVSVDPGIKSMQSMRKIQSRLEWAKPQQIVVPAEKRWPGSGSSPSVSYSASHLQASPPPAKTEARYVSVGNEFKNLQLGSVREPVIMMQRPQSINMKQAPASTVSSSPTGTAAGWYPSSVETVKPNGLVLPVTVTRSPSPNGVGSNPMYNQLHYQPQQQFVSSSSSIDSQGTNRGNGLWSRAGTSPTLAASSLGLFSGLGTNGTSGSSSPVDWNTGSSVSQLDYTNIDWSLDRGSSTLRPGGVWSGVNSLMQNNTRTHNSFTYGPGVKSAMRPILSNGSGVPIPGFHDGIVSTETAVGGSREWTSPFEEKDLFSLPRQFVSSPSL</sequence>
<dbReference type="InterPro" id="IPR015940">
    <property type="entry name" value="UBA"/>
</dbReference>
<proteinExistence type="predicted"/>
<feature type="compositionally biased region" description="Basic residues" evidence="1">
    <location>
        <begin position="132"/>
        <end position="141"/>
    </location>
</feature>
<name>A0ABD1RAS3_9LAMI</name>
<feature type="region of interest" description="Disordered" evidence="1">
    <location>
        <begin position="71"/>
        <end position="147"/>
    </location>
</feature>
<feature type="region of interest" description="Disordered" evidence="1">
    <location>
        <begin position="456"/>
        <end position="477"/>
    </location>
</feature>
<protein>
    <submittedName>
        <fullName evidence="3">Ubiquitin-associated/translation elongation factor EF1B protein</fullName>
    </submittedName>
</protein>
<dbReference type="AlphaFoldDB" id="A0ABD1RAS3"/>
<dbReference type="PROSITE" id="PS50030">
    <property type="entry name" value="UBA"/>
    <property type="match status" value="1"/>
</dbReference>
<feature type="compositionally biased region" description="Low complexity" evidence="1">
    <location>
        <begin position="334"/>
        <end position="345"/>
    </location>
</feature>
<feature type="compositionally biased region" description="Basic and acidic residues" evidence="1">
    <location>
        <begin position="8"/>
        <end position="19"/>
    </location>
</feature>
<dbReference type="EMBL" id="JBFOLK010000009">
    <property type="protein sequence ID" value="KAL2485517.1"/>
    <property type="molecule type" value="Genomic_DNA"/>
</dbReference>
<feature type="compositionally biased region" description="Polar residues" evidence="1">
    <location>
        <begin position="23"/>
        <end position="39"/>
    </location>
</feature>
<feature type="region of interest" description="Disordered" evidence="1">
    <location>
        <begin position="259"/>
        <end position="279"/>
    </location>
</feature>
<dbReference type="PANTHER" id="PTHR35294:SF1">
    <property type="entry name" value="OS05G0409000 PROTEIN"/>
    <property type="match status" value="1"/>
</dbReference>
<feature type="compositionally biased region" description="Polar residues" evidence="1">
    <location>
        <begin position="76"/>
        <end position="98"/>
    </location>
</feature>
<evidence type="ECO:0000313" key="3">
    <source>
        <dbReference type="EMBL" id="KAL2485517.1"/>
    </source>
</evidence>
<reference evidence="4" key="1">
    <citation type="submission" date="2024-07" db="EMBL/GenBank/DDBJ databases">
        <title>Two chromosome-level genome assemblies of Korean endemic species Abeliophyllum distichum and Forsythia ovata (Oleaceae).</title>
        <authorList>
            <person name="Jang H."/>
        </authorList>
    </citation>
    <scope>NUCLEOTIDE SEQUENCE [LARGE SCALE GENOMIC DNA]</scope>
</reference>
<feature type="domain" description="UBA" evidence="2">
    <location>
        <begin position="157"/>
        <end position="198"/>
    </location>
</feature>
<evidence type="ECO:0000313" key="4">
    <source>
        <dbReference type="Proteomes" id="UP001604336"/>
    </source>
</evidence>
<dbReference type="Gene3D" id="1.10.8.10">
    <property type="entry name" value="DNA helicase RuvA subunit, C-terminal domain"/>
    <property type="match status" value="1"/>
</dbReference>
<accession>A0ABD1RAS3</accession>
<feature type="region of interest" description="Disordered" evidence="1">
    <location>
        <begin position="1"/>
        <end position="42"/>
    </location>
</feature>
<feature type="compositionally biased region" description="Basic and acidic residues" evidence="1">
    <location>
        <begin position="121"/>
        <end position="131"/>
    </location>
</feature>
<organism evidence="3 4">
    <name type="scientific">Abeliophyllum distichum</name>
    <dbReference type="NCBI Taxonomy" id="126358"/>
    <lineage>
        <taxon>Eukaryota</taxon>
        <taxon>Viridiplantae</taxon>
        <taxon>Streptophyta</taxon>
        <taxon>Embryophyta</taxon>
        <taxon>Tracheophyta</taxon>
        <taxon>Spermatophyta</taxon>
        <taxon>Magnoliopsida</taxon>
        <taxon>eudicotyledons</taxon>
        <taxon>Gunneridae</taxon>
        <taxon>Pentapetalae</taxon>
        <taxon>asterids</taxon>
        <taxon>lamiids</taxon>
        <taxon>Lamiales</taxon>
        <taxon>Oleaceae</taxon>
        <taxon>Forsythieae</taxon>
        <taxon>Abeliophyllum</taxon>
    </lineage>
</organism>
<dbReference type="PANTHER" id="PTHR35294">
    <property type="entry name" value="UBIQUITIN-ASSOCIATED/TRANSLATION ELONGATION FACTOR EF1B PROTEIN"/>
    <property type="match status" value="1"/>
</dbReference>
<keyword evidence="3" id="KW-0251">Elongation factor</keyword>
<dbReference type="InterPro" id="IPR009060">
    <property type="entry name" value="UBA-like_sf"/>
</dbReference>
<evidence type="ECO:0000259" key="2">
    <source>
        <dbReference type="PROSITE" id="PS50030"/>
    </source>
</evidence>
<dbReference type="Proteomes" id="UP001604336">
    <property type="component" value="Unassembled WGS sequence"/>
</dbReference>
<keyword evidence="4" id="KW-1185">Reference proteome</keyword>